<evidence type="ECO:0000313" key="1">
    <source>
        <dbReference type="EMBL" id="ANY72320.1"/>
    </source>
</evidence>
<dbReference type="SUPFAM" id="SSF56784">
    <property type="entry name" value="HAD-like"/>
    <property type="match status" value="1"/>
</dbReference>
<dbReference type="PANTHER" id="PTHR43434">
    <property type="entry name" value="PHOSPHOGLYCOLATE PHOSPHATASE"/>
    <property type="match status" value="1"/>
</dbReference>
<dbReference type="GO" id="GO:0006281">
    <property type="term" value="P:DNA repair"/>
    <property type="evidence" value="ECO:0007669"/>
    <property type="project" value="TreeGrafter"/>
</dbReference>
<dbReference type="InterPro" id="IPR023214">
    <property type="entry name" value="HAD_sf"/>
</dbReference>
<dbReference type="SFLD" id="SFLDG01129">
    <property type="entry name" value="C1.5:_HAD__Beta-PGM__Phosphata"/>
    <property type="match status" value="1"/>
</dbReference>
<evidence type="ECO:0000313" key="3">
    <source>
        <dbReference type="Proteomes" id="UP000189059"/>
    </source>
</evidence>
<dbReference type="InterPro" id="IPR050155">
    <property type="entry name" value="HAD-like_hydrolase_sf"/>
</dbReference>
<dbReference type="EMBL" id="CP016809">
    <property type="protein sequence ID" value="ANY72320.1"/>
    <property type="molecule type" value="Genomic_DNA"/>
</dbReference>
<dbReference type="Gene3D" id="1.10.150.240">
    <property type="entry name" value="Putative phosphatase, domain 2"/>
    <property type="match status" value="1"/>
</dbReference>
<dbReference type="Pfam" id="PF00702">
    <property type="entry name" value="Hydrolase"/>
    <property type="match status" value="1"/>
</dbReference>
<organism evidence="1">
    <name type="scientific">Paenibacillus ihbetae</name>
    <dbReference type="NCBI Taxonomy" id="1870820"/>
    <lineage>
        <taxon>Bacteria</taxon>
        <taxon>Bacillati</taxon>
        <taxon>Bacillota</taxon>
        <taxon>Bacilli</taxon>
        <taxon>Bacillales</taxon>
        <taxon>Paenibacillaceae</taxon>
        <taxon>Paenibacillus</taxon>
    </lineage>
</organism>
<dbReference type="PRINTS" id="PR00413">
    <property type="entry name" value="HADHALOGNASE"/>
</dbReference>
<dbReference type="PANTHER" id="PTHR43434:SF22">
    <property type="entry name" value="PHOSPHOGLYCOLATE PHOSPHATASE"/>
    <property type="match status" value="1"/>
</dbReference>
<dbReference type="NCBIfam" id="TIGR01549">
    <property type="entry name" value="HAD-SF-IA-v1"/>
    <property type="match status" value="1"/>
</dbReference>
<dbReference type="SFLD" id="SFLDS00003">
    <property type="entry name" value="Haloacid_Dehalogenase"/>
    <property type="match status" value="1"/>
</dbReference>
<sequence>MPKLQITGKERSVPCEGILFDKDGTLLHFLTLWGGWAEYVLDSMEKQLAMMGAGFTSPREQVLGTKHDAKGHICGYDVTGPLAMGTVEETTGMLAWQLYAAGMPWNEAIIQVKQMTKNAMYEIRRSKPAFPMEGLEQFLTKCKQSSLKLAVVTSDDTAAAMEHIEWLGLSSYFTAIIGRDQVRNGKPHPDMAEMACRLLGIKPEEAVVVGDSNADMQMGKQAGAALAVGLCDNIEDAAHLIDADVVISDYNELEVYR</sequence>
<gene>
    <name evidence="2" type="ORF">BBD40_21015</name>
    <name evidence="1" type="ORF">BBD41_06785</name>
</gene>
<dbReference type="KEGG" id="pib:BBD41_06785"/>
<dbReference type="InterPro" id="IPR023198">
    <property type="entry name" value="PGP-like_dom2"/>
</dbReference>
<dbReference type="GO" id="GO:0008967">
    <property type="term" value="F:phosphoglycolate phosphatase activity"/>
    <property type="evidence" value="ECO:0007669"/>
    <property type="project" value="TreeGrafter"/>
</dbReference>
<dbReference type="Proteomes" id="UP000189059">
    <property type="component" value="Unassembled WGS sequence"/>
</dbReference>
<dbReference type="RefSeq" id="WP_077569160.1">
    <property type="nucleotide sequence ID" value="NZ_CP016809.1"/>
</dbReference>
<protein>
    <submittedName>
        <fullName evidence="1">Haloacid dehalogenase</fullName>
    </submittedName>
</protein>
<name>A0A1B2DX70_9BACL</name>
<evidence type="ECO:0000313" key="2">
    <source>
        <dbReference type="EMBL" id="OOC58228.1"/>
    </source>
</evidence>
<dbReference type="InterPro" id="IPR006439">
    <property type="entry name" value="HAD-SF_hydro_IA"/>
</dbReference>
<reference evidence="1" key="1">
    <citation type="submission" date="2016-08" db="EMBL/GenBank/DDBJ databases">
        <title>Complete Genome Seqeunce of Paenibacillus sp. nov. IHBB 9852 from high altitute lake of Indian trans-Himalayas.</title>
        <authorList>
            <person name="Kiran S."/>
            <person name="Swarnkar M.K."/>
            <person name="Rana A."/>
            <person name="Tewari R."/>
            <person name="Gulati A."/>
        </authorList>
    </citation>
    <scope>NUCLEOTIDE SEQUENCE [LARGE SCALE GENOMIC DNA]</scope>
    <source>
        <strain evidence="1">IHBB 9852</strain>
    </source>
</reference>
<dbReference type="AlphaFoldDB" id="A0A1B2DX70"/>
<reference evidence="2 3" key="2">
    <citation type="submission" date="2016-12" db="EMBL/GenBank/DDBJ databases">
        <title>Genome sequencing and description of Paenibacillus sp. nov. from high altitude lake in the Indian Trans- Himalayas.</title>
        <authorList>
            <person name="Kiran S."/>
            <person name="Swarnkar M.K."/>
            <person name="Rana A."/>
            <person name="Tewari R."/>
            <person name="Gulati A."/>
        </authorList>
    </citation>
    <scope>NUCLEOTIDE SEQUENCE [LARGE SCALE GENOMIC DNA]</scope>
    <source>
        <strain evidence="2 3">IHBB 9951</strain>
    </source>
</reference>
<dbReference type="OrthoDB" id="9797743at2"/>
<dbReference type="InterPro" id="IPR036412">
    <property type="entry name" value="HAD-like_sf"/>
</dbReference>
<dbReference type="EMBL" id="MRVI01000002">
    <property type="protein sequence ID" value="OOC58228.1"/>
    <property type="molecule type" value="Genomic_DNA"/>
</dbReference>
<accession>A0A1B2DX70</accession>
<dbReference type="NCBIfam" id="TIGR01509">
    <property type="entry name" value="HAD-SF-IA-v3"/>
    <property type="match status" value="1"/>
</dbReference>
<keyword evidence="3" id="KW-1185">Reference proteome</keyword>
<proteinExistence type="predicted"/>
<dbReference type="Gene3D" id="3.40.50.1000">
    <property type="entry name" value="HAD superfamily/HAD-like"/>
    <property type="match status" value="1"/>
</dbReference>